<evidence type="ECO:0000259" key="2">
    <source>
        <dbReference type="Pfam" id="PF05970"/>
    </source>
</evidence>
<comment type="cofactor">
    <cofactor evidence="1">
        <name>Mg(2+)</name>
        <dbReference type="ChEBI" id="CHEBI:18420"/>
    </cofactor>
</comment>
<sequence>MLTPEQRGIYDQITNAVFNDMGGVFFFVYGSGGIGKTFIWKTLAAVGRSKGQTCLNIASSGIASLLLEGGRIAHYRFSIPLNPDEFSVCKIKPKSDLADLIKEASLIIWDKLVDLIKKASLIIWDKAPMKSKFCFEALDKSFSDIIKRVDNKVFCGKVMVFGGDFRQVLPVINGAGRAETVMSSLNAVYIWDHCKVLKLTKNMRLLNNDLSVDEAKEIQEFFDWLLVVGDGRVNEPNDGEALIDIPEELLIQEADIPIEAISREIYGDATKLHEINDPKFFRRELF</sequence>
<dbReference type="PIR" id="D85054">
    <property type="entry name" value="D85054"/>
</dbReference>
<reference evidence="4" key="4">
    <citation type="submission" date="2000-03" db="EMBL/GenBank/DDBJ databases">
        <authorList>
            <person name="EU Arabidopsis sequencing project"/>
        </authorList>
    </citation>
    <scope>NUCLEOTIDE SEQUENCE</scope>
</reference>
<gene>
    <name evidence="3" type="primary">T19B17.1</name>
    <name evidence="4" type="ordered locus">At4g04300</name>
</gene>
<organism evidence="3">
    <name type="scientific">Arabidopsis thaliana</name>
    <name type="common">Mouse-ear cress</name>
    <dbReference type="NCBI Taxonomy" id="3702"/>
    <lineage>
        <taxon>Eukaryota</taxon>
        <taxon>Viridiplantae</taxon>
        <taxon>Streptophyta</taxon>
        <taxon>Embryophyta</taxon>
        <taxon>Tracheophyta</taxon>
        <taxon>Spermatophyta</taxon>
        <taxon>Magnoliopsida</taxon>
        <taxon>eudicotyledons</taxon>
        <taxon>Gunneridae</taxon>
        <taxon>Pentapetalae</taxon>
        <taxon>rosids</taxon>
        <taxon>malvids</taxon>
        <taxon>Brassicales</taxon>
        <taxon>Brassicaceae</taxon>
        <taxon>Camelineae</taxon>
        <taxon>Arabidopsis</taxon>
    </lineage>
</organism>
<dbReference type="EMBL" id="AL161500">
    <property type="protein sequence ID" value="CAB77898.1"/>
    <property type="molecule type" value="Genomic_DNA"/>
</dbReference>
<evidence type="ECO:0000313" key="3">
    <source>
        <dbReference type="EMBL" id="AAD36951.1"/>
    </source>
</evidence>
<evidence type="ECO:0000313" key="4">
    <source>
        <dbReference type="EMBL" id="CAB77898.1"/>
    </source>
</evidence>
<keyword evidence="1" id="KW-0378">Hydrolase</keyword>
<dbReference type="GO" id="GO:0000723">
    <property type="term" value="P:telomere maintenance"/>
    <property type="evidence" value="ECO:0007669"/>
    <property type="project" value="InterPro"/>
</dbReference>
<reference evidence="3" key="2">
    <citation type="submission" date="1999-06" db="EMBL/GenBank/DDBJ databases">
        <title>Arabidopsis thaliana BAC T19B17 from chromosome IV, near 19.3 cM.</title>
        <authorList>
            <person name="Parnell L.D."/>
            <person name="Chen E.Y."/>
            <person name="Ma P."/>
            <person name="Chen C.N."/>
        </authorList>
    </citation>
    <scope>NUCLEOTIDE SEQUENCE</scope>
</reference>
<keyword evidence="1" id="KW-0547">Nucleotide-binding</keyword>
<keyword evidence="1" id="KW-0227">DNA damage</keyword>
<dbReference type="Gene3D" id="3.40.50.300">
    <property type="entry name" value="P-loop containing nucleotide triphosphate hydrolases"/>
    <property type="match status" value="1"/>
</dbReference>
<keyword evidence="1" id="KW-0233">DNA recombination</keyword>
<dbReference type="EC" id="5.6.2.3" evidence="1"/>
<dbReference type="EMBL" id="AF069441">
    <property type="protein sequence ID" value="AAD36951.1"/>
    <property type="molecule type" value="Genomic_DNA"/>
</dbReference>
<dbReference type="GO" id="GO:0006310">
    <property type="term" value="P:DNA recombination"/>
    <property type="evidence" value="ECO:0007669"/>
    <property type="project" value="UniProtKB-KW"/>
</dbReference>
<proteinExistence type="inferred from homology"/>
<comment type="catalytic activity">
    <reaction evidence="1">
        <text>ATP + H2O = ADP + phosphate + H(+)</text>
        <dbReference type="Rhea" id="RHEA:13065"/>
        <dbReference type="ChEBI" id="CHEBI:15377"/>
        <dbReference type="ChEBI" id="CHEBI:15378"/>
        <dbReference type="ChEBI" id="CHEBI:30616"/>
        <dbReference type="ChEBI" id="CHEBI:43474"/>
        <dbReference type="ChEBI" id="CHEBI:456216"/>
        <dbReference type="EC" id="5.6.2.3"/>
    </reaction>
</comment>
<dbReference type="PANTHER" id="PTHR10492">
    <property type="match status" value="1"/>
</dbReference>
<dbReference type="AlphaFoldDB" id="Q9XEA5"/>
<dbReference type="InterPro" id="IPR027417">
    <property type="entry name" value="P-loop_NTPase"/>
</dbReference>
<dbReference type="Pfam" id="PF05970">
    <property type="entry name" value="PIF1"/>
    <property type="match status" value="2"/>
</dbReference>
<keyword evidence="1" id="KW-0067">ATP-binding</keyword>
<dbReference type="InterPro" id="IPR010285">
    <property type="entry name" value="DNA_helicase_pif1-like_DEAD"/>
</dbReference>
<dbReference type="GO" id="GO:0005524">
    <property type="term" value="F:ATP binding"/>
    <property type="evidence" value="ECO:0007669"/>
    <property type="project" value="UniProtKB-KW"/>
</dbReference>
<dbReference type="SUPFAM" id="SSF52540">
    <property type="entry name" value="P-loop containing nucleoside triphosphate hydrolases"/>
    <property type="match status" value="1"/>
</dbReference>
<accession>Q9XEA5</accession>
<protein>
    <recommendedName>
        <fullName evidence="1">ATP-dependent DNA helicase</fullName>
        <ecNumber evidence="1">5.6.2.3</ecNumber>
    </recommendedName>
</protein>
<dbReference type="GO" id="GO:0016787">
    <property type="term" value="F:hydrolase activity"/>
    <property type="evidence" value="ECO:0007669"/>
    <property type="project" value="UniProtKB-KW"/>
</dbReference>
<keyword evidence="1" id="KW-0347">Helicase</keyword>
<comment type="similarity">
    <text evidence="1">Belongs to the helicase family.</text>
</comment>
<evidence type="ECO:0000256" key="1">
    <source>
        <dbReference type="RuleBase" id="RU363044"/>
    </source>
</evidence>
<reference key="1">
    <citation type="journal article" date="1999" name="Nature">
        <title>Sequence and analysis of chromosome 4 of the plant Arabidopsis thaliana.</title>
        <authorList>
            <consortium name="EU"/>
            <consortium name="CSHL and WU Arabidopsis Sequencing Project"/>
            <person name="Mayer K."/>
            <person name="Schuller C."/>
            <person name="Wambutt R."/>
            <person name="Murphy G."/>
            <person name="Volckaert G."/>
            <person name="Pohl T."/>
            <person name="Dusterhoft A."/>
            <person name="Stiekema W."/>
            <person name="Entian K.D."/>
            <person name="Terryn N."/>
            <person name="Harris B."/>
            <person name="Ansorge W."/>
            <person name="Brandt P."/>
            <person name="Grivell L."/>
            <person name="Rieger M."/>
            <person name="Weichselgartner M."/>
            <person name="de Simone V."/>
            <person name="Obermaier B."/>
            <person name="Mache R."/>
            <person name="Muller M."/>
            <person name="Kreis M."/>
            <person name="Delseny M."/>
            <person name="Puigdomenech P."/>
            <person name="Watson M."/>
            <person name="Schmidtheini T."/>
            <person name="Reichert B."/>
            <person name="Portatelle D."/>
            <person name="Perez-Alonso M."/>
            <person name="Boutry M."/>
            <person name="Bancroft I."/>
            <person name="Vos P."/>
            <person name="Hoheisel J."/>
            <person name="Zimmermann W."/>
            <person name="Wedler H."/>
            <person name="Ridley P."/>
            <person name="Langham S.A."/>
            <person name="McCullagh B."/>
            <person name="Bilham L."/>
            <person name="Robben J."/>
            <person name="Van der Schueren J."/>
            <person name="Grymonprez B."/>
            <person name="Chuang Y.J."/>
            <person name="Vandenbussche F."/>
            <person name="Braeken M."/>
            <person name="Weltjens I."/>
            <person name="Voet M."/>
            <person name="Bastiaens I."/>
            <person name="Aert R."/>
            <person name="Defoor E."/>
            <person name="Weitzenegger T."/>
            <person name="Bothe G."/>
            <person name="Ramsperger U."/>
            <person name="Hilbert H."/>
            <person name="Braun M."/>
            <person name="Holzer E."/>
            <person name="Brandt A."/>
            <person name="Peters S."/>
            <person name="van Staveren M."/>
            <person name="Dirske W."/>
            <person name="Mooijman P."/>
            <person name="Klein Lankhorst R."/>
            <person name="Rose M."/>
            <person name="Hauf J."/>
            <person name="Kotter P."/>
            <person name="Berneiser S."/>
            <person name="Hempel S."/>
            <person name="Feldpausch M."/>
            <person name="Lamberth S."/>
            <person name="Van den Daele H."/>
            <person name="De Keyser A."/>
            <person name="Buysshaert C."/>
            <person name="Gielen J."/>
            <person name="Villarroel R."/>
            <person name="De Clercq R."/>
            <person name="Van Montagu M."/>
            <person name="Rogers J."/>
            <person name="Cronin A."/>
            <person name="Quail M."/>
            <person name="Bray-Allen S."/>
            <person name="Clark L."/>
            <person name="Doggett J."/>
            <person name="Hall S."/>
            <person name="Kay M."/>
            <person name="Lennard N."/>
            <person name="McLay K."/>
            <person name="Mayes R."/>
            <person name="Pettett A."/>
            <person name="Rajandream M.A."/>
            <person name="Lyne M."/>
            <person name="Benes V."/>
            <person name="Rechmann S."/>
            <person name="Borkova D."/>
            <person name="Blocker H."/>
            <person name="Scharfe M."/>
            <person name="Grimm M."/>
            <person name="Lohnert T.H."/>
            <person name="Dose S."/>
            <person name="de Haan M."/>
            <person name="Maarse A."/>
            <person name="Schafer M."/>
            <person name="Muller-Auer S."/>
            <person name="Gabel C."/>
            <person name="Fuchs M."/>
            <person name="Fartmann B."/>
            <person name="Granderath K."/>
            <person name="Dauner D."/>
            <person name="Herzl A."/>
            <person name="Neumann S."/>
            <person name="Argiriou A."/>
            <person name="Vitale D."/>
            <person name="Liguori R."/>
            <person name="Piravandi E."/>
            <person name="Massenet O."/>
            <person name="Quigley F."/>
            <person name="Clabauld G."/>
            <person name="Mundlein A."/>
            <person name="Felber R."/>
            <person name="Schnabl S."/>
            <person name="Hiller R."/>
            <person name="Schmidt W."/>
            <person name="Lecharny A."/>
            <person name="Aubourg S."/>
            <person name="Chefdor F."/>
            <person name="Cooke R."/>
            <person name="Berger C."/>
            <person name="Montfort A."/>
            <person name="Casacuberta E."/>
            <person name="Gibbons T."/>
            <person name="Weber N."/>
            <person name="Vandenbol M."/>
            <person name="Bargues M."/>
            <person name="Terol J."/>
            <person name="Torres A."/>
            <person name="Perez-Perez A."/>
            <person name="Purnelle B."/>
            <person name="Bent E."/>
            <person name="Johnson S."/>
            <person name="Tacon D."/>
            <person name="Jesse T."/>
            <person name="Heijnen L."/>
            <person name="Schwarz S."/>
            <person name="Scholler P."/>
            <person name="Heber S."/>
            <person name="Francs P."/>
            <person name="Bielke C."/>
            <person name="Frishman D."/>
            <person name="Haase D."/>
            <person name="Lemcke K."/>
            <person name="Mewes H.W."/>
            <person name="Stocker S."/>
            <person name="Zaccaria P."/>
            <person name="Bevan M."/>
            <person name="Wilson R.K."/>
            <person name="de la Bastide M."/>
            <person name="Habermann K."/>
            <person name="Parnell L."/>
            <person name="Dedhia N."/>
            <person name="Gnoj L."/>
            <person name="Schutz K."/>
            <person name="Huang E."/>
            <person name="Spiegel L."/>
            <person name="Sehkon M."/>
            <person name="Murray J."/>
            <person name="Sheet P."/>
            <person name="Cordes M."/>
            <person name="Abu-Threideh J."/>
            <person name="Stoneking T."/>
            <person name="Kalicki J."/>
            <person name="Graves T."/>
            <person name="Harmon G."/>
            <person name="Edwards J."/>
            <person name="Latreille P."/>
            <person name="Courtney L."/>
            <person name="Cloud J."/>
            <person name="Abbott A."/>
            <person name="Scott K."/>
            <person name="Johnson D."/>
            <person name="Minx P."/>
            <person name="Bentley D."/>
            <person name="Fulton B."/>
            <person name="Miller N."/>
            <person name="Greco T."/>
            <person name="Kemp K."/>
            <person name="Kramer J."/>
            <person name="Fulton L."/>
            <person name="Mardis E."/>
            <person name="Dante M."/>
            <person name="Pepin K."/>
            <person name="Hillier L."/>
            <person name="Nelson J."/>
            <person name="Spieth J."/>
            <person name="Ryan E."/>
            <person name="Andrews S."/>
            <person name="Geisel C."/>
            <person name="Layman D."/>
            <person name="Du H."/>
            <person name="Ali J."/>
            <person name="Berghoff A."/>
            <person name="Jones K."/>
            <person name="Drone K."/>
            <person name="Cotton M."/>
            <person name="Joshu C."/>
            <person name="Antonoiu B."/>
            <person name="Zidanic M."/>
            <person name="Strong C."/>
            <person name="Sun H."/>
            <person name="Lamar B."/>
            <person name="Yordan C."/>
            <person name="Ma P."/>
            <person name="Zhong J."/>
            <person name="Preston R."/>
            <person name="Vil D."/>
            <person name="Shekher M."/>
            <person name="Matero A."/>
            <person name="Shah R."/>
            <person name="Swaby I.K."/>
            <person name="O'Shaughnessy A."/>
            <person name="Rodriguez M."/>
            <person name="Hoffmann J."/>
            <person name="Till S."/>
            <person name="Granat S."/>
            <person name="Shohdy N."/>
            <person name="Hasegawa A."/>
            <person name="Hameed A."/>
            <person name="Lodhi M."/>
            <person name="Johnson A."/>
            <person name="Chen E."/>
            <person name="Marra M."/>
            <person name="Martienssen R."/>
            <person name="McCombie W.R."/>
        </authorList>
    </citation>
    <scope>NUCLEOTIDE SEQUENCE [LARGE SCALE GENOMIC DNA]</scope>
    <source>
        <strain>cv. Columbia</strain>
    </source>
</reference>
<dbReference type="PANTHER" id="PTHR10492:SF101">
    <property type="entry name" value="ATP-DEPENDENT DNA HELICASE"/>
    <property type="match status" value="1"/>
</dbReference>
<dbReference type="GO" id="GO:0043139">
    <property type="term" value="F:5'-3' DNA helicase activity"/>
    <property type="evidence" value="ECO:0007669"/>
    <property type="project" value="UniProtKB-EC"/>
</dbReference>
<feature type="domain" description="DNA helicase Pif1-like DEAD-box helicase" evidence="2">
    <location>
        <begin position="1"/>
        <end position="111"/>
    </location>
</feature>
<keyword evidence="1" id="KW-0234">DNA repair</keyword>
<name>Q9XEA5_ARATH</name>
<reference evidence="4" key="3">
    <citation type="submission" date="2000-03" db="EMBL/GenBank/DDBJ databases">
        <authorList>
            <person name="Zhong J."/>
            <person name="Ma P."/>
            <person name="Parnell L.D."/>
            <person name="Chen C.N."/>
            <person name="Chen E.Y."/>
            <person name="Mewes H.W."/>
            <person name="Lemcke K."/>
            <person name="Mayer K.F.X."/>
        </authorList>
    </citation>
    <scope>NUCLEOTIDE SEQUENCE</scope>
</reference>
<feature type="domain" description="DNA helicase Pif1-like DEAD-box helicase" evidence="2">
    <location>
        <begin position="112"/>
        <end position="238"/>
    </location>
</feature>
<dbReference type="GO" id="GO:0006281">
    <property type="term" value="P:DNA repair"/>
    <property type="evidence" value="ECO:0007669"/>
    <property type="project" value="UniProtKB-KW"/>
</dbReference>